<dbReference type="InterPro" id="IPR037022">
    <property type="entry name" value="Formyl_trans_C_sf"/>
</dbReference>
<dbReference type="Gene3D" id="3.10.25.10">
    <property type="entry name" value="Formyl transferase, C-terminal domain"/>
    <property type="match status" value="1"/>
</dbReference>
<dbReference type="RefSeq" id="WP_158354503.1">
    <property type="nucleotide sequence ID" value="NZ_JAHQCX010000027.1"/>
</dbReference>
<dbReference type="Gene3D" id="3.40.50.170">
    <property type="entry name" value="Formyl transferase, N-terminal domain"/>
    <property type="match status" value="1"/>
</dbReference>
<dbReference type="Proteomes" id="UP001314681">
    <property type="component" value="Unassembled WGS sequence"/>
</dbReference>
<dbReference type="InterPro" id="IPR036477">
    <property type="entry name" value="Formyl_transf_N_sf"/>
</dbReference>
<dbReference type="SUPFAM" id="SSF53328">
    <property type="entry name" value="Formyltransferase"/>
    <property type="match status" value="1"/>
</dbReference>
<dbReference type="HAMAP" id="MF_00182">
    <property type="entry name" value="Formyl_trans"/>
    <property type="match status" value="1"/>
</dbReference>
<dbReference type="InterPro" id="IPR005793">
    <property type="entry name" value="Formyl_trans_C"/>
</dbReference>
<dbReference type="GO" id="GO:0004479">
    <property type="term" value="F:methionyl-tRNA formyltransferase activity"/>
    <property type="evidence" value="ECO:0007669"/>
    <property type="project" value="UniProtKB-EC"/>
</dbReference>
<evidence type="ECO:0000259" key="10">
    <source>
        <dbReference type="Pfam" id="PF02911"/>
    </source>
</evidence>
<comment type="similarity">
    <text evidence="2 8">Belongs to the Fmt family.</text>
</comment>
<dbReference type="PANTHER" id="PTHR11138:SF5">
    <property type="entry name" value="METHIONYL-TRNA FORMYLTRANSFERASE, MITOCHONDRIAL"/>
    <property type="match status" value="1"/>
</dbReference>
<organism evidence="11 12">
    <name type="scientific">Diplocloster modestus</name>
    <dbReference type="NCBI Taxonomy" id="2850322"/>
    <lineage>
        <taxon>Bacteria</taxon>
        <taxon>Bacillati</taxon>
        <taxon>Bacillota</taxon>
        <taxon>Clostridia</taxon>
        <taxon>Lachnospirales</taxon>
        <taxon>Lachnospiraceae</taxon>
        <taxon>Diplocloster</taxon>
    </lineage>
</organism>
<feature type="domain" description="Formyl transferase N-terminal" evidence="9">
    <location>
        <begin position="1"/>
        <end position="179"/>
    </location>
</feature>
<name>A0ABS6KEP5_9FIRM</name>
<proteinExistence type="inferred from homology"/>
<dbReference type="InterPro" id="IPR002376">
    <property type="entry name" value="Formyl_transf_N"/>
</dbReference>
<dbReference type="InterPro" id="IPR011034">
    <property type="entry name" value="Formyl_transferase-like_C_sf"/>
</dbReference>
<dbReference type="PROSITE" id="PS00373">
    <property type="entry name" value="GART"/>
    <property type="match status" value="1"/>
</dbReference>
<accession>A0ABS6KEP5</accession>
<dbReference type="CDD" id="cd08646">
    <property type="entry name" value="FMT_core_Met-tRNA-FMT_N"/>
    <property type="match status" value="1"/>
</dbReference>
<keyword evidence="6 8" id="KW-0648">Protein biosynthesis</keyword>
<gene>
    <name evidence="8 11" type="primary">fmt</name>
    <name evidence="11" type="ORF">KTH90_23695</name>
</gene>
<dbReference type="EMBL" id="JAHQCX010000027">
    <property type="protein sequence ID" value="MBU9728997.1"/>
    <property type="molecule type" value="Genomic_DNA"/>
</dbReference>
<evidence type="ECO:0000313" key="11">
    <source>
        <dbReference type="EMBL" id="MBU9728997.1"/>
    </source>
</evidence>
<dbReference type="SUPFAM" id="SSF50486">
    <property type="entry name" value="FMT C-terminal domain-like"/>
    <property type="match status" value="1"/>
</dbReference>
<sequence length="310" mass="33995">MRVVFMGTPDFAVGTLEKLSEAGYEVVGVVTQPDKPKGRSKQLSASPVKQKALELGIPVYQPVRVRNAECIEEIRKFQADVFVVAAFGQILPKELLEMPKFGCVNVHASLLPDYRGAAPIQWAIIDGQSKTGVTIMRMDEGLDTGDMILKREVPIDKKETGGSLFDKLSVVGAGLCVEALRQLEAGTAVFEKQDESHTSYAKMMKKELGNIDWNKDAASIERLIRALNPWPSAYTNLDQAVLKIWDAEVLDETGDGKPGEIIRIEKDAVCVQTGNGVLSIKEVQLAGKKRMATDAFLRGYPVKEHVVLPS</sequence>
<dbReference type="InterPro" id="IPR005794">
    <property type="entry name" value="Fmt"/>
</dbReference>
<dbReference type="EC" id="2.1.2.9" evidence="3 8"/>
<evidence type="ECO:0000256" key="1">
    <source>
        <dbReference type="ARBA" id="ARBA00002606"/>
    </source>
</evidence>
<comment type="function">
    <text evidence="1 8">Attaches a formyl group to the free amino group of methionyl-tRNA(fMet). The formyl group appears to play a dual role in the initiator identity of N-formylmethionyl-tRNA by promoting its recognition by IF2 and preventing the misappropriation of this tRNA by the elongation apparatus.</text>
</comment>
<reference evidence="11 12" key="1">
    <citation type="submission" date="2021-06" db="EMBL/GenBank/DDBJ databases">
        <title>Description of novel taxa of the family Lachnospiraceae.</title>
        <authorList>
            <person name="Chaplin A.V."/>
            <person name="Sokolova S.R."/>
            <person name="Pikina A.P."/>
            <person name="Korzhanova M."/>
            <person name="Belova V."/>
            <person name="Korostin D."/>
            <person name="Efimov B.A."/>
        </authorList>
    </citation>
    <scope>NUCLEOTIDE SEQUENCE [LARGE SCALE GENOMIC DNA]</scope>
    <source>
        <strain evidence="11 12">ASD4241</strain>
    </source>
</reference>
<evidence type="ECO:0000256" key="3">
    <source>
        <dbReference type="ARBA" id="ARBA00012261"/>
    </source>
</evidence>
<evidence type="ECO:0000256" key="4">
    <source>
        <dbReference type="ARBA" id="ARBA00016014"/>
    </source>
</evidence>
<evidence type="ECO:0000256" key="6">
    <source>
        <dbReference type="ARBA" id="ARBA00022917"/>
    </source>
</evidence>
<dbReference type="InterPro" id="IPR044135">
    <property type="entry name" value="Met-tRNA-FMT_C"/>
</dbReference>
<dbReference type="InterPro" id="IPR001555">
    <property type="entry name" value="GART_AS"/>
</dbReference>
<comment type="caution">
    <text evidence="11">The sequence shown here is derived from an EMBL/GenBank/DDBJ whole genome shotgun (WGS) entry which is preliminary data.</text>
</comment>
<dbReference type="Pfam" id="PF02911">
    <property type="entry name" value="Formyl_trans_C"/>
    <property type="match status" value="1"/>
</dbReference>
<evidence type="ECO:0000256" key="2">
    <source>
        <dbReference type="ARBA" id="ARBA00010699"/>
    </source>
</evidence>
<keyword evidence="12" id="KW-1185">Reference proteome</keyword>
<evidence type="ECO:0000256" key="7">
    <source>
        <dbReference type="ARBA" id="ARBA00048558"/>
    </source>
</evidence>
<keyword evidence="5 8" id="KW-0808">Transferase</keyword>
<dbReference type="PANTHER" id="PTHR11138">
    <property type="entry name" value="METHIONYL-TRNA FORMYLTRANSFERASE"/>
    <property type="match status" value="1"/>
</dbReference>
<dbReference type="NCBIfam" id="TIGR00460">
    <property type="entry name" value="fmt"/>
    <property type="match status" value="1"/>
</dbReference>
<feature type="domain" description="Formyl transferase C-terminal" evidence="10">
    <location>
        <begin position="204"/>
        <end position="300"/>
    </location>
</feature>
<evidence type="ECO:0000256" key="8">
    <source>
        <dbReference type="HAMAP-Rule" id="MF_00182"/>
    </source>
</evidence>
<feature type="binding site" evidence="8">
    <location>
        <begin position="109"/>
        <end position="112"/>
    </location>
    <ligand>
        <name>(6S)-5,6,7,8-tetrahydrofolate</name>
        <dbReference type="ChEBI" id="CHEBI:57453"/>
    </ligand>
</feature>
<evidence type="ECO:0000259" key="9">
    <source>
        <dbReference type="Pfam" id="PF00551"/>
    </source>
</evidence>
<protein>
    <recommendedName>
        <fullName evidence="4 8">Methionyl-tRNA formyltransferase</fullName>
        <ecNumber evidence="3 8">2.1.2.9</ecNumber>
    </recommendedName>
</protein>
<dbReference type="CDD" id="cd08704">
    <property type="entry name" value="Met_tRNA_FMT_C"/>
    <property type="match status" value="1"/>
</dbReference>
<dbReference type="InterPro" id="IPR041711">
    <property type="entry name" value="Met-tRNA-FMT_N"/>
</dbReference>
<evidence type="ECO:0000256" key="5">
    <source>
        <dbReference type="ARBA" id="ARBA00022679"/>
    </source>
</evidence>
<dbReference type="Pfam" id="PF00551">
    <property type="entry name" value="Formyl_trans_N"/>
    <property type="match status" value="1"/>
</dbReference>
<evidence type="ECO:0000313" key="12">
    <source>
        <dbReference type="Proteomes" id="UP001314681"/>
    </source>
</evidence>
<comment type="catalytic activity">
    <reaction evidence="7 8">
        <text>L-methionyl-tRNA(fMet) + (6R)-10-formyltetrahydrofolate = N-formyl-L-methionyl-tRNA(fMet) + (6S)-5,6,7,8-tetrahydrofolate + H(+)</text>
        <dbReference type="Rhea" id="RHEA:24380"/>
        <dbReference type="Rhea" id="RHEA-COMP:9952"/>
        <dbReference type="Rhea" id="RHEA-COMP:9953"/>
        <dbReference type="ChEBI" id="CHEBI:15378"/>
        <dbReference type="ChEBI" id="CHEBI:57453"/>
        <dbReference type="ChEBI" id="CHEBI:78530"/>
        <dbReference type="ChEBI" id="CHEBI:78844"/>
        <dbReference type="ChEBI" id="CHEBI:195366"/>
        <dbReference type="EC" id="2.1.2.9"/>
    </reaction>
</comment>